<feature type="chain" id="PRO_5018698617" evidence="6">
    <location>
        <begin position="20"/>
        <end position="356"/>
    </location>
</feature>
<dbReference type="InParanoid" id="A0A3Q3GEW2"/>
<dbReference type="Ensembl" id="ENSLBET00000033172.1">
    <property type="protein sequence ID" value="ENSLBEP00000031746.1"/>
    <property type="gene ID" value="ENSLBEG00000023961.1"/>
</dbReference>
<comment type="similarity">
    <text evidence="2">Belongs to the LEG1 family.</text>
</comment>
<name>A0A3Q3GEW2_9LABR</name>
<comment type="subcellular location">
    <subcellularLocation>
        <location evidence="1">Secreted</location>
    </subcellularLocation>
</comment>
<keyword evidence="4 6" id="KW-0732">Signal</keyword>
<evidence type="ECO:0000256" key="1">
    <source>
        <dbReference type="ARBA" id="ARBA00004613"/>
    </source>
</evidence>
<reference evidence="7" key="2">
    <citation type="submission" date="2025-09" db="UniProtKB">
        <authorList>
            <consortium name="Ensembl"/>
        </authorList>
    </citation>
    <scope>IDENTIFICATION</scope>
</reference>
<evidence type="ECO:0000256" key="6">
    <source>
        <dbReference type="SAM" id="SignalP"/>
    </source>
</evidence>
<evidence type="ECO:0000313" key="7">
    <source>
        <dbReference type="Ensembl" id="ENSLBEP00000031746.1"/>
    </source>
</evidence>
<keyword evidence="8" id="KW-1185">Reference proteome</keyword>
<feature type="signal peptide" evidence="6">
    <location>
        <begin position="1"/>
        <end position="19"/>
    </location>
</feature>
<keyword evidence="3" id="KW-0964">Secreted</keyword>
<organism evidence="7 8">
    <name type="scientific">Labrus bergylta</name>
    <name type="common">ballan wrasse</name>
    <dbReference type="NCBI Taxonomy" id="56723"/>
    <lineage>
        <taxon>Eukaryota</taxon>
        <taxon>Metazoa</taxon>
        <taxon>Chordata</taxon>
        <taxon>Craniata</taxon>
        <taxon>Vertebrata</taxon>
        <taxon>Euteleostomi</taxon>
        <taxon>Actinopterygii</taxon>
        <taxon>Neopterygii</taxon>
        <taxon>Teleostei</taxon>
        <taxon>Neoteleostei</taxon>
        <taxon>Acanthomorphata</taxon>
        <taxon>Eupercaria</taxon>
        <taxon>Labriformes</taxon>
        <taxon>Labridae</taxon>
        <taxon>Labrus</taxon>
    </lineage>
</organism>
<dbReference type="PANTHER" id="PTHR18820">
    <property type="entry name" value="LEG1"/>
    <property type="match status" value="1"/>
</dbReference>
<protein>
    <submittedName>
        <fullName evidence="7">Protein LEG1 homolog</fullName>
    </submittedName>
</protein>
<evidence type="ECO:0000256" key="3">
    <source>
        <dbReference type="ARBA" id="ARBA00022525"/>
    </source>
</evidence>
<evidence type="ECO:0000313" key="8">
    <source>
        <dbReference type="Proteomes" id="UP000261660"/>
    </source>
</evidence>
<evidence type="ECO:0000256" key="4">
    <source>
        <dbReference type="ARBA" id="ARBA00022729"/>
    </source>
</evidence>
<dbReference type="Proteomes" id="UP000261660">
    <property type="component" value="Unplaced"/>
</dbReference>
<dbReference type="InterPro" id="IPR008499">
    <property type="entry name" value="Leg1"/>
</dbReference>
<evidence type="ECO:0000256" key="2">
    <source>
        <dbReference type="ARBA" id="ARBA00009122"/>
    </source>
</evidence>
<dbReference type="OrthoDB" id="17046at2759"/>
<dbReference type="STRING" id="56723.ENSLBEP00000031746"/>
<evidence type="ECO:0000256" key="5">
    <source>
        <dbReference type="ARBA" id="ARBA00023180"/>
    </source>
</evidence>
<reference evidence="7" key="1">
    <citation type="submission" date="2025-08" db="UniProtKB">
        <authorList>
            <consortium name="Ensembl"/>
        </authorList>
    </citation>
    <scope>IDENTIFICATION</scope>
</reference>
<proteinExistence type="inferred from homology"/>
<keyword evidence="5" id="KW-0325">Glycoprotein</keyword>
<dbReference type="AlphaFoldDB" id="A0A3Q3GEW2"/>
<dbReference type="GeneTree" id="ENSGT00390000004904"/>
<dbReference type="PANTHER" id="PTHR18820:SF1">
    <property type="entry name" value="PROTEIN LEG1 HOMOLOG"/>
    <property type="match status" value="1"/>
</dbReference>
<dbReference type="FunCoup" id="A0A3Q3GEW2">
    <property type="interactions" value="1161"/>
</dbReference>
<dbReference type="GO" id="GO:0005615">
    <property type="term" value="C:extracellular space"/>
    <property type="evidence" value="ECO:0007669"/>
    <property type="project" value="TreeGrafter"/>
</dbReference>
<accession>A0A3Q3GEW2</accession>
<dbReference type="Pfam" id="PF05612">
    <property type="entry name" value="Leg1"/>
    <property type="match status" value="1"/>
</dbReference>
<sequence length="356" mass="38934">MLRLTVLSLLACVVSLSSSAVILEDGMPILWAQTASQLTELPIQNENVMPNPWNLLHRMSLYKLLIAATDPLILYMGTGANESPFWGLPLQLAWMRTSGRLADPTGTTTCGMDTGESMCISTESWWGCENYFVSALPFLSAAHNNFLGEGVKVQMQVPEGVTDYCTTHADCSTRFPDAMTKWDAFFQGLITTGASALADNEKKDAVLHLYWEAQLASTNLASQCEAKKSHYSAPEMSFANSWLNSGEFVAAAHFQSNLEKASKFITPLPGRILKEGDVAPNIEGLSDAENNVLNTFSWMDTLDKAVDGSLVSYWKKAMCSLRTREQGSQLLEELLSTKAYSSITFMGVLATMATGC</sequence>